<dbReference type="InterPro" id="IPR018978">
    <property type="entry name" value="SDO1/SBDS_central"/>
</dbReference>
<evidence type="ECO:0000313" key="13">
    <source>
        <dbReference type="Proteomes" id="UP000605846"/>
    </source>
</evidence>
<comment type="caution">
    <text evidence="12">The sequence shown here is derived from an EMBL/GenBank/DDBJ whole genome shotgun (WGS) entry which is preliminary data.</text>
</comment>
<dbReference type="GO" id="GO:0042256">
    <property type="term" value="P:cytosolic ribosome assembly"/>
    <property type="evidence" value="ECO:0007669"/>
    <property type="project" value="InterPro"/>
</dbReference>
<evidence type="ECO:0000256" key="5">
    <source>
        <dbReference type="ARBA" id="ARBA00022517"/>
    </source>
</evidence>
<proteinExistence type="inferred from homology"/>
<name>A0A8H7BMZ1_9FUNG</name>
<dbReference type="InterPro" id="IPR019783">
    <property type="entry name" value="SDO1/SBDS_N"/>
</dbReference>
<dbReference type="SUPFAM" id="SSF89895">
    <property type="entry name" value="FYSH domain"/>
    <property type="match status" value="1"/>
</dbReference>
<dbReference type="EMBL" id="JABAYA010000077">
    <property type="protein sequence ID" value="KAF7726537.1"/>
    <property type="molecule type" value="Genomic_DNA"/>
</dbReference>
<keyword evidence="13" id="KW-1185">Reference proteome</keyword>
<dbReference type="Pfam" id="PF20268">
    <property type="entry name" value="SBDS_C"/>
    <property type="match status" value="1"/>
</dbReference>
<organism evidence="12 13">
    <name type="scientific">Apophysomyces ossiformis</name>
    <dbReference type="NCBI Taxonomy" id="679940"/>
    <lineage>
        <taxon>Eukaryota</taxon>
        <taxon>Fungi</taxon>
        <taxon>Fungi incertae sedis</taxon>
        <taxon>Mucoromycota</taxon>
        <taxon>Mucoromycotina</taxon>
        <taxon>Mucoromycetes</taxon>
        <taxon>Mucorales</taxon>
        <taxon>Mucorineae</taxon>
        <taxon>Mucoraceae</taxon>
        <taxon>Apophysomyces</taxon>
    </lineage>
</organism>
<protein>
    <recommendedName>
        <fullName evidence="8">Ribosome maturation protein SDO1</fullName>
    </recommendedName>
</protein>
<keyword evidence="6" id="KW-0539">Nucleus</keyword>
<dbReference type="GO" id="GO:0005737">
    <property type="term" value="C:cytoplasm"/>
    <property type="evidence" value="ECO:0007669"/>
    <property type="project" value="UniProtKB-SubCell"/>
</dbReference>
<dbReference type="NCBIfam" id="TIGR00291">
    <property type="entry name" value="RNA_SBDS"/>
    <property type="match status" value="1"/>
</dbReference>
<evidence type="ECO:0000259" key="9">
    <source>
        <dbReference type="Pfam" id="PF01172"/>
    </source>
</evidence>
<keyword evidence="5" id="KW-0690">Ribosome biogenesis</keyword>
<feature type="domain" description="Ribosome maturation protein SDO1/SBDS central" evidence="10">
    <location>
        <begin position="131"/>
        <end position="194"/>
    </location>
</feature>
<evidence type="ECO:0000259" key="10">
    <source>
        <dbReference type="Pfam" id="PF09377"/>
    </source>
</evidence>
<dbReference type="FunFam" id="3.30.1250.10:FF:000001">
    <property type="entry name" value="SBDS, ribosome maturation factor"/>
    <property type="match status" value="1"/>
</dbReference>
<dbReference type="Proteomes" id="UP000605846">
    <property type="component" value="Unassembled WGS sequence"/>
</dbReference>
<reference evidence="12" key="1">
    <citation type="submission" date="2020-01" db="EMBL/GenBank/DDBJ databases">
        <title>Genome Sequencing of Three Apophysomyces-Like Fungal Strains Confirms a Novel Fungal Genus in the Mucoromycota with divergent Burkholderia-like Endosymbiotic Bacteria.</title>
        <authorList>
            <person name="Stajich J.E."/>
            <person name="Macias A.M."/>
            <person name="Carter-House D."/>
            <person name="Lovett B."/>
            <person name="Kasson L.R."/>
            <person name="Berry K."/>
            <person name="Grigoriev I."/>
            <person name="Chang Y."/>
            <person name="Spatafora J."/>
            <person name="Kasson M.T."/>
        </authorList>
    </citation>
    <scope>NUCLEOTIDE SEQUENCE</scope>
    <source>
        <strain evidence="12">NRRL A-21654</strain>
    </source>
</reference>
<evidence type="ECO:0000256" key="7">
    <source>
        <dbReference type="ARBA" id="ARBA00049708"/>
    </source>
</evidence>
<evidence type="ECO:0000313" key="12">
    <source>
        <dbReference type="EMBL" id="KAF7726537.1"/>
    </source>
</evidence>
<feature type="domain" description="Ribosome maturation protein SDO1/SBDS C-terminal" evidence="11">
    <location>
        <begin position="196"/>
        <end position="265"/>
    </location>
</feature>
<evidence type="ECO:0000259" key="11">
    <source>
        <dbReference type="Pfam" id="PF20268"/>
    </source>
</evidence>
<dbReference type="InterPro" id="IPR037188">
    <property type="entry name" value="Sdo1/SBDS_central_sf"/>
</dbReference>
<dbReference type="Pfam" id="PF09377">
    <property type="entry name" value="SBDS_domain_II"/>
    <property type="match status" value="1"/>
</dbReference>
<keyword evidence="4" id="KW-0963">Cytoplasm</keyword>
<dbReference type="PANTHER" id="PTHR10927:SF1">
    <property type="entry name" value="RIBOSOME MATURATION PROTEIN SBDS"/>
    <property type="match status" value="1"/>
</dbReference>
<evidence type="ECO:0000256" key="6">
    <source>
        <dbReference type="ARBA" id="ARBA00023242"/>
    </source>
</evidence>
<accession>A0A8H7BMZ1</accession>
<dbReference type="InterPro" id="IPR039100">
    <property type="entry name" value="Sdo1/SBDS-like"/>
</dbReference>
<dbReference type="SUPFAM" id="SSF109728">
    <property type="entry name" value="Hypothetical protein AF0491, middle domain"/>
    <property type="match status" value="1"/>
</dbReference>
<dbReference type="Pfam" id="PF01172">
    <property type="entry name" value="SBDS_N"/>
    <property type="match status" value="1"/>
</dbReference>
<evidence type="ECO:0000256" key="4">
    <source>
        <dbReference type="ARBA" id="ARBA00022490"/>
    </source>
</evidence>
<evidence type="ECO:0000256" key="3">
    <source>
        <dbReference type="ARBA" id="ARBA00007433"/>
    </source>
</evidence>
<dbReference type="Gene3D" id="3.30.70.240">
    <property type="match status" value="1"/>
</dbReference>
<dbReference type="InterPro" id="IPR046928">
    <property type="entry name" value="SDO1/SBDS_C"/>
</dbReference>
<evidence type="ECO:0000256" key="1">
    <source>
        <dbReference type="ARBA" id="ARBA00004123"/>
    </source>
</evidence>
<comment type="similarity">
    <text evidence="3">Belongs to the SDO1/SBDS family.</text>
</comment>
<dbReference type="FunFam" id="1.10.10.900:FF:000001">
    <property type="entry name" value="SBDS, ribosome maturation factor"/>
    <property type="match status" value="1"/>
</dbReference>
<evidence type="ECO:0000256" key="2">
    <source>
        <dbReference type="ARBA" id="ARBA00004496"/>
    </source>
</evidence>
<dbReference type="Gene3D" id="3.30.1250.10">
    <property type="entry name" value="Ribosome maturation protein SBDS, N-terminal domain"/>
    <property type="match status" value="1"/>
</dbReference>
<dbReference type="OrthoDB" id="10253092at2759"/>
<dbReference type="InterPro" id="IPR036786">
    <property type="entry name" value="Ribosome_mat_SBDS_N_sf"/>
</dbReference>
<comment type="subcellular location">
    <subcellularLocation>
        <location evidence="2">Cytoplasm</location>
    </subcellularLocation>
    <subcellularLocation>
        <location evidence="1">Nucleus</location>
    </subcellularLocation>
</comment>
<feature type="domain" description="Ribosome maturation protein SDO1/SBDS N-terminal" evidence="9">
    <location>
        <begin position="36"/>
        <end position="122"/>
    </location>
</feature>
<dbReference type="AlphaFoldDB" id="A0A8H7BMZ1"/>
<dbReference type="InterPro" id="IPR002140">
    <property type="entry name" value="Sdo1/SBDS"/>
</dbReference>
<dbReference type="InterPro" id="IPR018023">
    <property type="entry name" value="Ribosome_mat_SBDS_CS"/>
</dbReference>
<sequence length="275" mass="31884">MRRESTSNFHLLYHRTLNTVIAMVIKQPNTQIKLTNVSIVRLRKGGKRFELACYKNKVLEWRSNVETDLDEVLQIHSVFLNVSKGQVASKTDLEKCFKTDEVDKVIQEILKKGELQVAEKERSNQLESMWKDIANIVTDQCVNPQTKRPYTVTMIEKAMQDLHLSVNPKRSSKSQALDVIKQLQEKQLLPIQRAQMRLRITLAQTKETKKLREKLIPLITSVEDEDFESTEYELIALADPGQYRVINDLLTNETKGKGQLEIMNLREKEEGDEKF</sequence>
<comment type="subunit">
    <text evidence="7">Associates with the 60S ribosomal subunit.</text>
</comment>
<dbReference type="PANTHER" id="PTHR10927">
    <property type="entry name" value="RIBOSOME MATURATION PROTEIN SBDS"/>
    <property type="match status" value="1"/>
</dbReference>
<dbReference type="GO" id="GO:0005634">
    <property type="term" value="C:nucleus"/>
    <property type="evidence" value="ECO:0007669"/>
    <property type="project" value="UniProtKB-SubCell"/>
</dbReference>
<dbReference type="Gene3D" id="1.10.10.900">
    <property type="entry name" value="SBDS protein C-terminal domain, subdomain 1"/>
    <property type="match status" value="1"/>
</dbReference>
<evidence type="ECO:0000256" key="8">
    <source>
        <dbReference type="ARBA" id="ARBA00071414"/>
    </source>
</evidence>
<gene>
    <name evidence="12" type="ORF">EC973_008668</name>
</gene>
<dbReference type="PROSITE" id="PS01267">
    <property type="entry name" value="UPF0023"/>
    <property type="match status" value="1"/>
</dbReference>